<keyword evidence="1" id="KW-0732">Signal</keyword>
<keyword evidence="3" id="KW-1185">Reference proteome</keyword>
<dbReference type="InterPro" id="IPR010512">
    <property type="entry name" value="DUF1091"/>
</dbReference>
<dbReference type="PANTHER" id="PTHR20898">
    <property type="entry name" value="DAEDALUS ON 3-RELATED-RELATED"/>
    <property type="match status" value="1"/>
</dbReference>
<dbReference type="PANTHER" id="PTHR20898:SF0">
    <property type="entry name" value="DAEDALUS ON 3-RELATED"/>
    <property type="match status" value="1"/>
</dbReference>
<dbReference type="GeneID" id="108043222"/>
<name>A0ABM5J453_DRORH</name>
<dbReference type="RefSeq" id="XP_044313606.1">
    <property type="nucleotide sequence ID" value="XM_044457671.1"/>
</dbReference>
<dbReference type="EnsemblMetazoa" id="XM_044457671.1">
    <property type="protein sequence ID" value="XP_044313606.1"/>
    <property type="gene ID" value="LOC108043222"/>
</dbReference>
<evidence type="ECO:0000313" key="3">
    <source>
        <dbReference type="Proteomes" id="UP001652680"/>
    </source>
</evidence>
<dbReference type="SMART" id="SM00697">
    <property type="entry name" value="DM8"/>
    <property type="match status" value="1"/>
</dbReference>
<reference evidence="2" key="2">
    <citation type="submission" date="2025-05" db="UniProtKB">
        <authorList>
            <consortium name="EnsemblMetazoa"/>
        </authorList>
    </citation>
    <scope>IDENTIFICATION</scope>
</reference>
<protein>
    <submittedName>
        <fullName evidence="2">Uncharacterized protein</fullName>
    </submittedName>
</protein>
<feature type="signal peptide" evidence="1">
    <location>
        <begin position="1"/>
        <end position="23"/>
    </location>
</feature>
<evidence type="ECO:0000256" key="1">
    <source>
        <dbReference type="SAM" id="SignalP"/>
    </source>
</evidence>
<proteinExistence type="predicted"/>
<reference evidence="3" key="1">
    <citation type="journal article" date="2021" name="Elife">
        <title>Highly contiguous assemblies of 101 drosophilid genomes.</title>
        <authorList>
            <person name="Kim B.Y."/>
            <person name="Wang J.R."/>
            <person name="Miller D.E."/>
            <person name="Barmina O."/>
            <person name="Delaney E."/>
            <person name="Thompson A."/>
            <person name="Comeault A.A."/>
            <person name="Peede D."/>
            <person name="D'Agostino E.R."/>
            <person name="Pelaez J."/>
            <person name="Aguilar J.M."/>
            <person name="Haji D."/>
            <person name="Matsunaga T."/>
            <person name="Armstrong E.E."/>
            <person name="Zych M."/>
            <person name="Ogawa Y."/>
            <person name="Stamenkovic-Radak M."/>
            <person name="Jelic M."/>
            <person name="Veselinovic M.S."/>
            <person name="Tanaskovic M."/>
            <person name="Eric P."/>
            <person name="Gao J.J."/>
            <person name="Katoh T.K."/>
            <person name="Toda M.J."/>
            <person name="Watabe H."/>
            <person name="Watada M."/>
            <person name="Davis J.S."/>
            <person name="Moyle L.C."/>
            <person name="Manoli G."/>
            <person name="Bertolini E."/>
            <person name="Kostal V."/>
            <person name="Hawley R.S."/>
            <person name="Takahashi A."/>
            <person name="Jones C.D."/>
            <person name="Price D.K."/>
            <person name="Whiteman N."/>
            <person name="Kopp A."/>
            <person name="Matute D.R."/>
            <person name="Petrov D.A."/>
        </authorList>
    </citation>
    <scope>NUCLEOTIDE SEQUENCE [LARGE SCALE GENOMIC DNA]</scope>
</reference>
<organism evidence="2 3">
    <name type="scientific">Drosophila rhopaloa</name>
    <name type="common">Fruit fly</name>
    <dbReference type="NCBI Taxonomy" id="1041015"/>
    <lineage>
        <taxon>Eukaryota</taxon>
        <taxon>Metazoa</taxon>
        <taxon>Ecdysozoa</taxon>
        <taxon>Arthropoda</taxon>
        <taxon>Hexapoda</taxon>
        <taxon>Insecta</taxon>
        <taxon>Pterygota</taxon>
        <taxon>Neoptera</taxon>
        <taxon>Endopterygota</taxon>
        <taxon>Diptera</taxon>
        <taxon>Brachycera</taxon>
        <taxon>Muscomorpha</taxon>
        <taxon>Ephydroidea</taxon>
        <taxon>Drosophilidae</taxon>
        <taxon>Drosophila</taxon>
        <taxon>Sophophora</taxon>
    </lineage>
</organism>
<feature type="chain" id="PRO_5046175707" evidence="1">
    <location>
        <begin position="24"/>
        <end position="179"/>
    </location>
</feature>
<evidence type="ECO:0000313" key="2">
    <source>
        <dbReference type="EnsemblMetazoa" id="XP_044313606.1"/>
    </source>
</evidence>
<sequence length="179" mass="20891">MSTNLKLFFQLIVLLFLFKQNVSEFEFTNIKCICLDEQFSSIEYCLLKSVNRSYKYISLKVNLFKAPVTKVKVNMVLHKRFNGYRPFLYNFTVDACRFLKNPAANPIANYFYGFLTVHTNVNHTCPFNTPIIFDKLSSNFVDHRITHVLPFPEGDYLLETNVYVNEVNRVVLKVYGSLS</sequence>
<accession>A0ABM5J453</accession>
<dbReference type="Pfam" id="PF06477">
    <property type="entry name" value="DUF1091"/>
    <property type="match status" value="1"/>
</dbReference>
<dbReference type="Proteomes" id="UP001652680">
    <property type="component" value="Unassembled WGS sequence"/>
</dbReference>